<feature type="domain" description="HTH cro/C1-type" evidence="1">
    <location>
        <begin position="15"/>
        <end position="69"/>
    </location>
</feature>
<reference evidence="2" key="1">
    <citation type="submission" date="2023-07" db="EMBL/GenBank/DDBJ databases">
        <title>Genomic Encyclopedia of Type Strains, Phase IV (KMG-IV): sequencing the most valuable type-strain genomes for metagenomic binning, comparative biology and taxonomic classification.</title>
        <authorList>
            <person name="Goeker M."/>
        </authorList>
    </citation>
    <scope>NUCLEOTIDE SEQUENCE</scope>
    <source>
        <strain evidence="2">DSM 24202</strain>
    </source>
</reference>
<dbReference type="InterPro" id="IPR010982">
    <property type="entry name" value="Lambda_DNA-bd_dom_sf"/>
</dbReference>
<dbReference type="Pfam" id="PF01381">
    <property type="entry name" value="HTH_3"/>
    <property type="match status" value="1"/>
</dbReference>
<dbReference type="NCBIfam" id="TIGR03070">
    <property type="entry name" value="couple_hipB"/>
    <property type="match status" value="1"/>
</dbReference>
<dbReference type="Gene3D" id="1.10.260.40">
    <property type="entry name" value="lambda repressor-like DNA-binding domains"/>
    <property type="match status" value="1"/>
</dbReference>
<dbReference type="InterPro" id="IPR017507">
    <property type="entry name" value="Tscrpt_reg_HipB-like"/>
</dbReference>
<dbReference type="GO" id="GO:0003677">
    <property type="term" value="F:DNA binding"/>
    <property type="evidence" value="ECO:0007669"/>
    <property type="project" value="InterPro"/>
</dbReference>
<dbReference type="PROSITE" id="PS50943">
    <property type="entry name" value="HTH_CROC1"/>
    <property type="match status" value="1"/>
</dbReference>
<dbReference type="SUPFAM" id="SSF47413">
    <property type="entry name" value="lambda repressor-like DNA-binding domains"/>
    <property type="match status" value="1"/>
</dbReference>
<evidence type="ECO:0000313" key="2">
    <source>
        <dbReference type="EMBL" id="MDQ0290065.1"/>
    </source>
</evidence>
<dbReference type="SMART" id="SM00530">
    <property type="entry name" value="HTH_XRE"/>
    <property type="match status" value="1"/>
</dbReference>
<dbReference type="CDD" id="cd00093">
    <property type="entry name" value="HTH_XRE"/>
    <property type="match status" value="1"/>
</dbReference>
<sequence>MTSEPCDMAQVAAMVKAERKAQGVTQVQLAQLANVGVRFVRDIEDAKASVHFDKLLRVLHTLGVTLALSGRPGD</sequence>
<comment type="caution">
    <text evidence="2">The sequence shown here is derived from an EMBL/GenBank/DDBJ whole genome shotgun (WGS) entry which is preliminary data.</text>
</comment>
<dbReference type="RefSeq" id="WP_307261488.1">
    <property type="nucleotide sequence ID" value="NZ_JAUSVL010000001.1"/>
</dbReference>
<dbReference type="EMBL" id="JAUSVL010000001">
    <property type="protein sequence ID" value="MDQ0290065.1"/>
    <property type="molecule type" value="Genomic_DNA"/>
</dbReference>
<dbReference type="InterPro" id="IPR001387">
    <property type="entry name" value="Cro/C1-type_HTH"/>
</dbReference>
<evidence type="ECO:0000259" key="1">
    <source>
        <dbReference type="PROSITE" id="PS50943"/>
    </source>
</evidence>
<keyword evidence="3" id="KW-1185">Reference proteome</keyword>
<protein>
    <submittedName>
        <fullName evidence="2">Y4mF family transcriptional regulator</fullName>
    </submittedName>
</protein>
<name>A0AAE4AP23_9BACT</name>
<organism evidence="2 3">
    <name type="scientific">Oligosphaera ethanolica</name>
    <dbReference type="NCBI Taxonomy" id="760260"/>
    <lineage>
        <taxon>Bacteria</taxon>
        <taxon>Pseudomonadati</taxon>
        <taxon>Lentisphaerota</taxon>
        <taxon>Oligosphaeria</taxon>
        <taxon>Oligosphaerales</taxon>
        <taxon>Oligosphaeraceae</taxon>
        <taxon>Oligosphaera</taxon>
    </lineage>
</organism>
<accession>A0AAE4AP23</accession>
<gene>
    <name evidence="2" type="ORF">J3R75_002172</name>
</gene>
<proteinExistence type="predicted"/>
<evidence type="ECO:0000313" key="3">
    <source>
        <dbReference type="Proteomes" id="UP001238163"/>
    </source>
</evidence>
<dbReference type="Proteomes" id="UP001238163">
    <property type="component" value="Unassembled WGS sequence"/>
</dbReference>
<dbReference type="AlphaFoldDB" id="A0AAE4AP23"/>